<dbReference type="VEuPathDB" id="VectorBase:CQUJHB014079"/>
<dbReference type="EMBL" id="DS232122">
    <property type="protein sequence ID" value="EDS35517.1"/>
    <property type="molecule type" value="Genomic_DNA"/>
</dbReference>
<name>B0WVB7_CULQU</name>
<gene>
    <name evidence="4" type="primary">6043713</name>
    <name evidence="3" type="ORF">CpipJ_CPIJ011313</name>
</gene>
<protein>
    <submittedName>
        <fullName evidence="3">Sarcolemmal associated protein-2</fullName>
    </submittedName>
</protein>
<dbReference type="Proteomes" id="UP000002320">
    <property type="component" value="Unassembled WGS sequence"/>
</dbReference>
<keyword evidence="1" id="KW-0175">Coiled coil</keyword>
<sequence>MVKTAVPIRPMCRNSPQLTLEDQKHRHVALLKDEMKSLQAQMADFQREIASRQRDREYLTYFREKCAELEMEHQLELQRMRDEIESLSGQLAGYSETSVQHEQLLGESNTLQNTIQELQNHNDVLQKAIQSHEESIEQLQQELSTSKFQFGNINQELENLKASCSEKDSKIISLNVEREKLQGDLSLHKRMCKCNFNTNVKERSKTPVSHSLQKQVVQKSLEATKAADALKQKTAELKKLETQYVEERIRLTEQTTDLFTQLEAQHPELEAQYLELEAQHPELEALYPELEAQSRARSPIPSSKLNPGLEAQSRARSSISRAQSSFSRARSSISRARSSIPGSKPNPELEAHSRARSPIPSSKLTPGSKPNTELEAHPGSKPNTELEAHPGLEAQYRARSSPGLEAQYRARSSPRALSPIPSSKLTPGSSTRVFVFAPLNTFGQTQTSTKFFGVDTMGDPILVAICGTLIGPGHTGFPEYPFRDLHSAAQTPASSRDDSSPPSRQPNYPSLTTRIGKLKGKNSNLEQSLFNKEELIERLQQNLRDLTQRLTAKSEIAQTMETRSVNLSQKLDKIREDSTAREKRLSEELNTIRRSSLDQQNQLQQCENQLAWHREELKELRGKAEAVLKERNSLRQQTSDLTSKLSIAAGKESALCEVLKQLQDELSTKTSRLAEVEDNYRKISHAYQNLRVFNEDLAKQNQAARVHLENYKALVEFKRQTINTVELGRKCAEESRARERLLEQKIAEQKRLIGQLREDRVKLMDKLQDYHKDSLILNQTIEGYQQTYDDSRRNQNTSLHQPFYPSGAFRLVRSSSDPNCKEVCIVEMGSSHCRVKISMKNSGRCRQPPADGPHVLAPKRDRNRIPACAHQSGNAPKQTFRNCSTGVALSRERLPHNLSRITLFYARERATPGSALIRKAFLSGPVFG</sequence>
<feature type="compositionally biased region" description="Low complexity" evidence="2">
    <location>
        <begin position="311"/>
        <end position="340"/>
    </location>
</feature>
<feature type="compositionally biased region" description="Polar residues" evidence="2">
    <location>
        <begin position="359"/>
        <end position="371"/>
    </location>
</feature>
<dbReference type="KEGG" id="cqu:CpipJ_CPIJ011313"/>
<evidence type="ECO:0000313" key="5">
    <source>
        <dbReference type="Proteomes" id="UP000002320"/>
    </source>
</evidence>
<evidence type="ECO:0000313" key="3">
    <source>
        <dbReference type="EMBL" id="EDS35517.1"/>
    </source>
</evidence>
<dbReference type="EnsemblMetazoa" id="CPIJ011313-RA">
    <property type="protein sequence ID" value="CPIJ011313-PA"/>
    <property type="gene ID" value="CPIJ011313"/>
</dbReference>
<feature type="region of interest" description="Disordered" evidence="2">
    <location>
        <begin position="292"/>
        <end position="429"/>
    </location>
</feature>
<dbReference type="PANTHER" id="PTHR45615">
    <property type="entry name" value="MYOSIN HEAVY CHAIN, NON-MUSCLE"/>
    <property type="match status" value="1"/>
</dbReference>
<evidence type="ECO:0000256" key="1">
    <source>
        <dbReference type="SAM" id="Coils"/>
    </source>
</evidence>
<dbReference type="SUPFAM" id="SSF90257">
    <property type="entry name" value="Myosin rod fragments"/>
    <property type="match status" value="1"/>
</dbReference>
<evidence type="ECO:0000313" key="4">
    <source>
        <dbReference type="EnsemblMetazoa" id="CPIJ011313-PA"/>
    </source>
</evidence>
<dbReference type="PANTHER" id="PTHR45615:SF80">
    <property type="entry name" value="GRIP DOMAIN-CONTAINING PROTEIN"/>
    <property type="match status" value="1"/>
</dbReference>
<dbReference type="Gene3D" id="1.10.287.1490">
    <property type="match status" value="1"/>
</dbReference>
<reference evidence="4" key="2">
    <citation type="submission" date="2020-05" db="UniProtKB">
        <authorList>
            <consortium name="EnsemblMetazoa"/>
        </authorList>
    </citation>
    <scope>IDENTIFICATION</scope>
    <source>
        <strain evidence="4">JHB</strain>
    </source>
</reference>
<feature type="coiled-coil region" evidence="1">
    <location>
        <begin position="522"/>
        <end position="577"/>
    </location>
</feature>
<accession>B0WVB7</accession>
<feature type="compositionally biased region" description="Polar residues" evidence="2">
    <location>
        <begin position="420"/>
        <end position="429"/>
    </location>
</feature>
<dbReference type="STRING" id="7176.B0WVB7"/>
<feature type="compositionally biased region" description="Basic and acidic residues" evidence="2">
    <location>
        <begin position="372"/>
        <end position="390"/>
    </location>
</feature>
<proteinExistence type="predicted"/>
<feature type="region of interest" description="Disordered" evidence="2">
    <location>
        <begin position="488"/>
        <end position="515"/>
    </location>
</feature>
<reference evidence="3" key="1">
    <citation type="submission" date="2007-03" db="EMBL/GenBank/DDBJ databases">
        <title>Annotation of Culex pipiens quinquefasciatus.</title>
        <authorList>
            <consortium name="The Broad Institute Genome Sequencing Platform"/>
            <person name="Atkinson P.W."/>
            <person name="Hemingway J."/>
            <person name="Christensen B.M."/>
            <person name="Higgs S."/>
            <person name="Kodira C."/>
            <person name="Hannick L."/>
            <person name="Megy K."/>
            <person name="O'Leary S."/>
            <person name="Pearson M."/>
            <person name="Haas B.J."/>
            <person name="Mauceli E."/>
            <person name="Wortman J.R."/>
            <person name="Lee N.H."/>
            <person name="Guigo R."/>
            <person name="Stanke M."/>
            <person name="Alvarado L."/>
            <person name="Amedeo P."/>
            <person name="Antoine C.H."/>
            <person name="Arensburger P."/>
            <person name="Bidwell S.L."/>
            <person name="Crawford M."/>
            <person name="Camaro F."/>
            <person name="Devon K."/>
            <person name="Engels R."/>
            <person name="Hammond M."/>
            <person name="Howarth C."/>
            <person name="Koehrsen M."/>
            <person name="Lawson D."/>
            <person name="Montgomery P."/>
            <person name="Nene V."/>
            <person name="Nusbaum C."/>
            <person name="Puiu D."/>
            <person name="Romero-Severson J."/>
            <person name="Severson D.W."/>
            <person name="Shumway M."/>
            <person name="Sisk P."/>
            <person name="Stolte C."/>
            <person name="Zeng Q."/>
            <person name="Eisenstadt E."/>
            <person name="Fraser-Liggett C."/>
            <person name="Strausberg R."/>
            <person name="Galagan J."/>
            <person name="Birren B."/>
            <person name="Collins F.H."/>
        </authorList>
    </citation>
    <scope>NUCLEOTIDE SEQUENCE [LARGE SCALE GENOMIC DNA]</scope>
    <source>
        <strain evidence="3">JHB</strain>
    </source>
</reference>
<dbReference type="AlphaFoldDB" id="B0WVB7"/>
<feature type="coiled-coil region" evidence="1">
    <location>
        <begin position="603"/>
        <end position="766"/>
    </location>
</feature>
<dbReference type="eggNOG" id="ENOG502TBPV">
    <property type="taxonomic scope" value="Eukaryota"/>
</dbReference>
<dbReference type="InParanoid" id="B0WVB7"/>
<dbReference type="VEuPathDB" id="VectorBase:CPIJ011313"/>
<feature type="coiled-coil region" evidence="1">
    <location>
        <begin position="28"/>
        <end position="149"/>
    </location>
</feature>
<organism>
    <name type="scientific">Culex quinquefasciatus</name>
    <name type="common">Southern house mosquito</name>
    <name type="synonym">Culex pungens</name>
    <dbReference type="NCBI Taxonomy" id="7176"/>
    <lineage>
        <taxon>Eukaryota</taxon>
        <taxon>Metazoa</taxon>
        <taxon>Ecdysozoa</taxon>
        <taxon>Arthropoda</taxon>
        <taxon>Hexapoda</taxon>
        <taxon>Insecta</taxon>
        <taxon>Pterygota</taxon>
        <taxon>Neoptera</taxon>
        <taxon>Endopterygota</taxon>
        <taxon>Diptera</taxon>
        <taxon>Nematocera</taxon>
        <taxon>Culicoidea</taxon>
        <taxon>Culicidae</taxon>
        <taxon>Culicinae</taxon>
        <taxon>Culicini</taxon>
        <taxon>Culex</taxon>
        <taxon>Culex</taxon>
    </lineage>
</organism>
<evidence type="ECO:0000256" key="2">
    <source>
        <dbReference type="SAM" id="MobiDB-lite"/>
    </source>
</evidence>
<keyword evidence="5" id="KW-1185">Reference proteome</keyword>
<dbReference type="OrthoDB" id="6350415at2759"/>
<dbReference type="HOGENOM" id="CLU_315041_0_0_1"/>